<name>A0A0E9PR73_ANGAN</name>
<evidence type="ECO:0000313" key="1">
    <source>
        <dbReference type="EMBL" id="JAH07009.1"/>
    </source>
</evidence>
<sequence length="29" mass="3264">MCDHRDMLLVRLGRQLETFCVPTASASNV</sequence>
<dbReference type="EMBL" id="GBXM01066089">
    <property type="protein sequence ID" value="JAH42488.1"/>
    <property type="molecule type" value="Transcribed_RNA"/>
</dbReference>
<organism evidence="1">
    <name type="scientific">Anguilla anguilla</name>
    <name type="common">European freshwater eel</name>
    <name type="synonym">Muraena anguilla</name>
    <dbReference type="NCBI Taxonomy" id="7936"/>
    <lineage>
        <taxon>Eukaryota</taxon>
        <taxon>Metazoa</taxon>
        <taxon>Chordata</taxon>
        <taxon>Craniata</taxon>
        <taxon>Vertebrata</taxon>
        <taxon>Euteleostomi</taxon>
        <taxon>Actinopterygii</taxon>
        <taxon>Neopterygii</taxon>
        <taxon>Teleostei</taxon>
        <taxon>Anguilliformes</taxon>
        <taxon>Anguillidae</taxon>
        <taxon>Anguilla</taxon>
    </lineage>
</organism>
<proteinExistence type="predicted"/>
<dbReference type="AlphaFoldDB" id="A0A0E9PR73"/>
<reference evidence="1" key="2">
    <citation type="journal article" date="2015" name="Fish Shellfish Immunol.">
        <title>Early steps in the European eel (Anguilla anguilla)-Vibrio vulnificus interaction in the gills: Role of the RtxA13 toxin.</title>
        <authorList>
            <person name="Callol A."/>
            <person name="Pajuelo D."/>
            <person name="Ebbesson L."/>
            <person name="Teles M."/>
            <person name="MacKenzie S."/>
            <person name="Amaro C."/>
        </authorList>
    </citation>
    <scope>NUCLEOTIDE SEQUENCE</scope>
</reference>
<protein>
    <submittedName>
        <fullName evidence="1">Uncharacterized protein</fullName>
    </submittedName>
</protein>
<dbReference type="EMBL" id="GBXM01101568">
    <property type="protein sequence ID" value="JAH07009.1"/>
    <property type="molecule type" value="Transcribed_RNA"/>
</dbReference>
<reference evidence="1" key="1">
    <citation type="submission" date="2014-11" db="EMBL/GenBank/DDBJ databases">
        <authorList>
            <person name="Amaro Gonzalez C."/>
        </authorList>
    </citation>
    <scope>NUCLEOTIDE SEQUENCE</scope>
</reference>
<accession>A0A0E9PR73</accession>